<evidence type="ECO:0000256" key="3">
    <source>
        <dbReference type="SAM" id="MobiDB-lite"/>
    </source>
</evidence>
<evidence type="ECO:0000259" key="4">
    <source>
        <dbReference type="PROSITE" id="PS50110"/>
    </source>
</evidence>
<dbReference type="PANTHER" id="PTHR33121">
    <property type="entry name" value="CYCLIC DI-GMP PHOSPHODIESTERASE PDEF"/>
    <property type="match status" value="1"/>
</dbReference>
<dbReference type="SMART" id="SM00267">
    <property type="entry name" value="GGDEF"/>
    <property type="match status" value="1"/>
</dbReference>
<dbReference type="PROSITE" id="PS50110">
    <property type="entry name" value="RESPONSE_REGULATORY"/>
    <property type="match status" value="1"/>
</dbReference>
<dbReference type="Proteomes" id="UP001409585">
    <property type="component" value="Unassembled WGS sequence"/>
</dbReference>
<feature type="domain" description="Response regulatory" evidence="4">
    <location>
        <begin position="8"/>
        <end position="124"/>
    </location>
</feature>
<dbReference type="InterPro" id="IPR000160">
    <property type="entry name" value="GGDEF_dom"/>
</dbReference>
<dbReference type="InterPro" id="IPR011006">
    <property type="entry name" value="CheY-like_superfamily"/>
</dbReference>
<comment type="caution">
    <text evidence="1">Lacks conserved residue(s) required for the propagation of feature annotation.</text>
</comment>
<proteinExistence type="predicted"/>
<evidence type="ECO:0000259" key="5">
    <source>
        <dbReference type="PROSITE" id="PS50883"/>
    </source>
</evidence>
<dbReference type="Gene3D" id="3.30.70.270">
    <property type="match status" value="1"/>
</dbReference>
<comment type="caution">
    <text evidence="7">The sequence shown here is derived from an EMBL/GenBank/DDBJ whole genome shotgun (WGS) entry which is preliminary data.</text>
</comment>
<accession>A0AAV3U2G1</accession>
<dbReference type="CDD" id="cd01948">
    <property type="entry name" value="EAL"/>
    <property type="match status" value="1"/>
</dbReference>
<dbReference type="EMBL" id="BAABLX010000016">
    <property type="protein sequence ID" value="GAA4942987.1"/>
    <property type="molecule type" value="Genomic_DNA"/>
</dbReference>
<dbReference type="CDD" id="cd01949">
    <property type="entry name" value="GGDEF"/>
    <property type="match status" value="1"/>
</dbReference>
<keyword evidence="2" id="KW-0175">Coiled coil</keyword>
<dbReference type="InterPro" id="IPR029787">
    <property type="entry name" value="Nucleotide_cyclase"/>
</dbReference>
<evidence type="ECO:0000313" key="8">
    <source>
        <dbReference type="Proteomes" id="UP001409585"/>
    </source>
</evidence>
<evidence type="ECO:0000256" key="2">
    <source>
        <dbReference type="SAM" id="Coils"/>
    </source>
</evidence>
<evidence type="ECO:0000259" key="6">
    <source>
        <dbReference type="PROSITE" id="PS50887"/>
    </source>
</evidence>
<organism evidence="7 8">
    <name type="scientific">Halioxenophilus aromaticivorans</name>
    <dbReference type="NCBI Taxonomy" id="1306992"/>
    <lineage>
        <taxon>Bacteria</taxon>
        <taxon>Pseudomonadati</taxon>
        <taxon>Pseudomonadota</taxon>
        <taxon>Gammaproteobacteria</taxon>
        <taxon>Alteromonadales</taxon>
        <taxon>Alteromonadaceae</taxon>
        <taxon>Halioxenophilus</taxon>
    </lineage>
</organism>
<name>A0AAV3U2G1_9ALTE</name>
<dbReference type="RefSeq" id="WP_345421617.1">
    <property type="nucleotide sequence ID" value="NZ_AP031496.1"/>
</dbReference>
<feature type="coiled-coil region" evidence="2">
    <location>
        <begin position="125"/>
        <end position="152"/>
    </location>
</feature>
<feature type="domain" description="GGDEF" evidence="6">
    <location>
        <begin position="315"/>
        <end position="451"/>
    </location>
</feature>
<sequence length="709" mass="79505">MNLTETLRLLILNDSRSEVERLVSMFRNAGVSARTQHATSLEMLSKLLEEQSWDLLVGHDATSNLPVSQAIKEISRLNRDIPVILVTETEGSQATVEGMRSGATDVVQLDDDQHLILVIKREMRNREHRQTHRLAERKRRDAEQQARDLLMNAKDAIAYVQEGMFLFVNDTWAELLSYDDLDELAVMPLIDLVVDDDQAKIKQALKKFNALNVEPEPETLTVRFIDASEQERALDIYLSQGTFDNENCLLVKSTQPRTLPATTEQSTGTTSAESAAKAEDHSHLKLRDTNTGLFNRTALFQRIEKALDDCAEHGTSQAFLLIEIAEFEHRVIATLGYRLADQAIKELASRVSEQLQDAYIGRFSDSALGLVISDCSATKALKLAEQLLSFINEQIIEVKTNTVHIRPHIGISLMTEVIENSDEVTKHARLAVDSLRSSDTKSEGGVHLFELPEQEISAEETMTHALENALNNELLHLVFQPIIGLRGSGDEQYEVMVRLQDESGQQVSTQEVFYSVGDLALLNKLDRWVVLTAAKKLSEQRNKGHNTRLWINLSEAAFYDENLPSWLKVALKAADLPADAVVFQMKESDVAKHITKAREFLTAVTENGTPVSITNFGCVLNPLNTLKHIPVEYVKLDGSYTKELQENPRSSGLTNLVKELNELKKITIVPFVENASALSKLWQAGVHYIQGYYLQEPNANMNYDFEGDG</sequence>
<dbReference type="InterPro" id="IPR043128">
    <property type="entry name" value="Rev_trsase/Diguanyl_cyclase"/>
</dbReference>
<dbReference type="Gene3D" id="3.30.450.20">
    <property type="entry name" value="PAS domain"/>
    <property type="match status" value="1"/>
</dbReference>
<dbReference type="InterPro" id="IPR035919">
    <property type="entry name" value="EAL_sf"/>
</dbReference>
<dbReference type="PANTHER" id="PTHR33121:SF23">
    <property type="entry name" value="CYCLIC DI-GMP PHOSPHODIESTERASE PDEB"/>
    <property type="match status" value="1"/>
</dbReference>
<dbReference type="InterPro" id="IPR000014">
    <property type="entry name" value="PAS"/>
</dbReference>
<dbReference type="CDD" id="cd00130">
    <property type="entry name" value="PAS"/>
    <property type="match status" value="1"/>
</dbReference>
<feature type="region of interest" description="Disordered" evidence="3">
    <location>
        <begin position="255"/>
        <end position="282"/>
    </location>
</feature>
<dbReference type="SMART" id="SM00052">
    <property type="entry name" value="EAL"/>
    <property type="match status" value="1"/>
</dbReference>
<dbReference type="Gene3D" id="3.40.50.2300">
    <property type="match status" value="1"/>
</dbReference>
<dbReference type="InterPro" id="IPR035965">
    <property type="entry name" value="PAS-like_dom_sf"/>
</dbReference>
<dbReference type="PROSITE" id="PS50883">
    <property type="entry name" value="EAL"/>
    <property type="match status" value="1"/>
</dbReference>
<dbReference type="NCBIfam" id="TIGR00254">
    <property type="entry name" value="GGDEF"/>
    <property type="match status" value="1"/>
</dbReference>
<dbReference type="InterPro" id="IPR050706">
    <property type="entry name" value="Cyclic-di-GMP_PDE-like"/>
</dbReference>
<evidence type="ECO:0000313" key="7">
    <source>
        <dbReference type="EMBL" id="GAA4942987.1"/>
    </source>
</evidence>
<gene>
    <name evidence="7" type="primary">fimX</name>
    <name evidence="7" type="ORF">GCM10025791_22040</name>
</gene>
<protein>
    <submittedName>
        <fullName evidence="7">Cyclic di-GMP-binding protein FimX</fullName>
    </submittedName>
</protein>
<dbReference type="Pfam" id="PF00563">
    <property type="entry name" value="EAL"/>
    <property type="match status" value="1"/>
</dbReference>
<reference evidence="8" key="1">
    <citation type="journal article" date="2019" name="Int. J. Syst. Evol. Microbiol.">
        <title>The Global Catalogue of Microorganisms (GCM) 10K type strain sequencing project: providing services to taxonomists for standard genome sequencing and annotation.</title>
        <authorList>
            <consortium name="The Broad Institute Genomics Platform"/>
            <consortium name="The Broad Institute Genome Sequencing Center for Infectious Disease"/>
            <person name="Wu L."/>
            <person name="Ma J."/>
        </authorList>
    </citation>
    <scope>NUCLEOTIDE SEQUENCE [LARGE SCALE GENOMIC DNA]</scope>
    <source>
        <strain evidence="8">JCM 19134</strain>
    </source>
</reference>
<feature type="compositionally biased region" description="Polar residues" evidence="3">
    <location>
        <begin position="255"/>
        <end position="273"/>
    </location>
</feature>
<dbReference type="AlphaFoldDB" id="A0AAV3U2G1"/>
<dbReference type="SUPFAM" id="SSF55785">
    <property type="entry name" value="PYP-like sensor domain (PAS domain)"/>
    <property type="match status" value="1"/>
</dbReference>
<dbReference type="SUPFAM" id="SSF52172">
    <property type="entry name" value="CheY-like"/>
    <property type="match status" value="1"/>
</dbReference>
<dbReference type="Pfam" id="PF00990">
    <property type="entry name" value="GGDEF"/>
    <property type="match status" value="1"/>
</dbReference>
<dbReference type="SUPFAM" id="SSF55073">
    <property type="entry name" value="Nucleotide cyclase"/>
    <property type="match status" value="1"/>
</dbReference>
<dbReference type="SUPFAM" id="SSF141868">
    <property type="entry name" value="EAL domain-like"/>
    <property type="match status" value="1"/>
</dbReference>
<dbReference type="PROSITE" id="PS50887">
    <property type="entry name" value="GGDEF"/>
    <property type="match status" value="1"/>
</dbReference>
<feature type="domain" description="EAL" evidence="5">
    <location>
        <begin position="455"/>
        <end position="709"/>
    </location>
</feature>
<evidence type="ECO:0000256" key="1">
    <source>
        <dbReference type="PROSITE-ProRule" id="PRU00169"/>
    </source>
</evidence>
<dbReference type="GO" id="GO:0071111">
    <property type="term" value="F:cyclic-guanylate-specific phosphodiesterase activity"/>
    <property type="evidence" value="ECO:0007669"/>
    <property type="project" value="InterPro"/>
</dbReference>
<keyword evidence="8" id="KW-1185">Reference proteome</keyword>
<dbReference type="InterPro" id="IPR001789">
    <property type="entry name" value="Sig_transdc_resp-reg_receiver"/>
</dbReference>
<dbReference type="Gene3D" id="3.20.20.450">
    <property type="entry name" value="EAL domain"/>
    <property type="match status" value="1"/>
</dbReference>
<dbReference type="InterPro" id="IPR001633">
    <property type="entry name" value="EAL_dom"/>
</dbReference>
<dbReference type="GO" id="GO:0000160">
    <property type="term" value="P:phosphorelay signal transduction system"/>
    <property type="evidence" value="ECO:0007669"/>
    <property type="project" value="InterPro"/>
</dbReference>